<evidence type="ECO:0000256" key="5">
    <source>
        <dbReference type="ARBA" id="ARBA00046747"/>
    </source>
</evidence>
<dbReference type="OrthoDB" id="428974at2759"/>
<evidence type="ECO:0000313" key="6">
    <source>
        <dbReference type="Proteomes" id="UP000000715"/>
    </source>
</evidence>
<organism evidence="6 7">
    <name type="scientific">Mustela putorius furo</name>
    <name type="common">European domestic ferret</name>
    <name type="synonym">Mustela furo</name>
    <dbReference type="NCBI Taxonomy" id="9669"/>
    <lineage>
        <taxon>Eukaryota</taxon>
        <taxon>Metazoa</taxon>
        <taxon>Chordata</taxon>
        <taxon>Craniata</taxon>
        <taxon>Vertebrata</taxon>
        <taxon>Euteleostomi</taxon>
        <taxon>Mammalia</taxon>
        <taxon>Eutheria</taxon>
        <taxon>Laurasiatheria</taxon>
        <taxon>Carnivora</taxon>
        <taxon>Caniformia</taxon>
        <taxon>Musteloidea</taxon>
        <taxon>Mustelidae</taxon>
        <taxon>Mustelinae</taxon>
        <taxon>Mustela</taxon>
    </lineage>
</organism>
<dbReference type="GO" id="GO:0003735">
    <property type="term" value="F:structural constituent of ribosome"/>
    <property type="evidence" value="ECO:0007669"/>
    <property type="project" value="InterPro"/>
</dbReference>
<sequence length="166" mass="18479">MAFRFCPRVGKSHAHYTLAQFCALFHCLISLLPNDSFVSILISQHTGKLKVPEWVDTIKLAKHKELAPYDENWFYTRAVSIARHLYLRGGTGVGSMTKIYGGCQRNGVMLTHFSRGSKSVARRVLQDLEGLKMVGKDQDGGPKLTPQGQRDLDRIAGQVAAANKKH</sequence>
<dbReference type="PANTHER" id="PTHR11710:SF0">
    <property type="entry name" value="40S RIBOSOMAL PROTEIN S19"/>
    <property type="match status" value="1"/>
</dbReference>
<evidence type="ECO:0000256" key="1">
    <source>
        <dbReference type="ARBA" id="ARBA00010014"/>
    </source>
</evidence>
<comment type="subunit">
    <text evidence="5">Component of the small ribosomal subunit. Part of the small subunit (SSU) processome, composed of more than 70 proteins and the RNA chaperone small nucleolar RNA (snoRNA) U3. Interacts with RPS19BP1; the interaction is direct and mediates the integration of RPS19 in state post-A1. Interacts with RPS19BP1.</text>
</comment>
<dbReference type="RefSeq" id="XP_044935355.1">
    <property type="nucleotide sequence ID" value="XM_045079420.1"/>
</dbReference>
<evidence type="ECO:0000313" key="7">
    <source>
        <dbReference type="RefSeq" id="XP_044935355.1"/>
    </source>
</evidence>
<dbReference type="GeneID" id="101687430"/>
<accession>A0A8U0V0L8</accession>
<dbReference type="Proteomes" id="UP000000715">
    <property type="component" value="Unplaced"/>
</dbReference>
<dbReference type="GO" id="GO:0000028">
    <property type="term" value="P:ribosomal small subunit assembly"/>
    <property type="evidence" value="ECO:0007669"/>
    <property type="project" value="TreeGrafter"/>
</dbReference>
<dbReference type="GO" id="GO:0022627">
    <property type="term" value="C:cytosolic small ribosomal subunit"/>
    <property type="evidence" value="ECO:0007669"/>
    <property type="project" value="TreeGrafter"/>
</dbReference>
<comment type="similarity">
    <text evidence="1">Belongs to the eukaryotic ribosomal protein eS19 family.</text>
</comment>
<dbReference type="Pfam" id="PF01090">
    <property type="entry name" value="Ribosomal_S19e"/>
    <property type="match status" value="1"/>
</dbReference>
<dbReference type="GO" id="GO:0006412">
    <property type="term" value="P:translation"/>
    <property type="evidence" value="ECO:0007669"/>
    <property type="project" value="InterPro"/>
</dbReference>
<dbReference type="AlphaFoldDB" id="A0A8U0V0L8"/>
<evidence type="ECO:0000256" key="3">
    <source>
        <dbReference type="ARBA" id="ARBA00023274"/>
    </source>
</evidence>
<gene>
    <name evidence="7" type="primary">LOC101687430</name>
</gene>
<dbReference type="GO" id="GO:0003723">
    <property type="term" value="F:RNA binding"/>
    <property type="evidence" value="ECO:0007669"/>
    <property type="project" value="TreeGrafter"/>
</dbReference>
<proteinExistence type="inferred from homology"/>
<dbReference type="Gene3D" id="1.10.10.10">
    <property type="entry name" value="Winged helix-like DNA-binding domain superfamily/Winged helix DNA-binding domain"/>
    <property type="match status" value="1"/>
</dbReference>
<dbReference type="InterPro" id="IPR001266">
    <property type="entry name" value="Ribosomal_eS19"/>
</dbReference>
<dbReference type="SUPFAM" id="SSF46785">
    <property type="entry name" value="Winged helix' DNA-binding domain"/>
    <property type="match status" value="1"/>
</dbReference>
<dbReference type="PANTHER" id="PTHR11710">
    <property type="entry name" value="40S RIBOSOMAL PROTEIN S19"/>
    <property type="match status" value="1"/>
</dbReference>
<dbReference type="FunFam" id="1.10.10.10:FF:000118">
    <property type="entry name" value="40S ribosomal protein S19"/>
    <property type="match status" value="1"/>
</dbReference>
<protein>
    <submittedName>
        <fullName evidence="7">40S ribosomal protein S19-like</fullName>
    </submittedName>
</protein>
<keyword evidence="3" id="KW-0687">Ribonucleoprotein</keyword>
<keyword evidence="6" id="KW-1185">Reference proteome</keyword>
<keyword evidence="2" id="KW-0689">Ribosomal protein</keyword>
<dbReference type="InterPro" id="IPR036390">
    <property type="entry name" value="WH_DNA-bd_sf"/>
</dbReference>
<comment type="function">
    <text evidence="4">Component of the small ribosomal subunit. The ribosome is a large ribonucleoprotein complex responsible for the synthesis of proteins in the cell. Required for pre-rRNA processing and maturation of 40S ribosomal subunits. Part of the small subunit (SSU) processome, first precursor of the small eukaryotic ribosomal subunit. During the assembly of the SSU processome in the nucleolus, many ribosome biogenesis factors, an RNA chaperone and ribosomal proteins associate with the nascent pre-rRNA and work in concert to generate RNA folding, modifications, rearrangements and cleavage as well as targeted degradation of pre-ribosomal RNA by the RNA exosome.</text>
</comment>
<evidence type="ECO:0000256" key="2">
    <source>
        <dbReference type="ARBA" id="ARBA00022980"/>
    </source>
</evidence>
<dbReference type="SMART" id="SM01413">
    <property type="entry name" value="Ribosomal_S19e"/>
    <property type="match status" value="1"/>
</dbReference>
<name>A0A8U0V0L8_MUSPF</name>
<reference evidence="7" key="1">
    <citation type="submission" date="2025-08" db="UniProtKB">
        <authorList>
            <consortium name="RefSeq"/>
        </authorList>
    </citation>
    <scope>IDENTIFICATION</scope>
    <source>
        <tissue evidence="7">Brain</tissue>
    </source>
</reference>
<dbReference type="InterPro" id="IPR036388">
    <property type="entry name" value="WH-like_DNA-bd_sf"/>
</dbReference>
<evidence type="ECO:0000256" key="4">
    <source>
        <dbReference type="ARBA" id="ARBA00045524"/>
    </source>
</evidence>